<accession>A0A6A1WC16</accession>
<keyword evidence="4 5" id="KW-0472">Membrane</keyword>
<evidence type="ECO:0000256" key="5">
    <source>
        <dbReference type="SAM" id="Phobius"/>
    </source>
</evidence>
<dbReference type="Pfam" id="PF13520">
    <property type="entry name" value="AA_permease_2"/>
    <property type="match status" value="1"/>
</dbReference>
<sequence length="350" mass="39191">MDYLMSNSAIARSFTAYLASTIGVATDKWRLTVSTLPKGFNQIDMVTVVLVLIITLINCYRALASAVNTVLTKLHILFIAFVIVVGFWQGDWKNFTEAADPKHHPSGFLPYGISGVFNGAAMVYLSYIGYDAVSTMAKEVRDPVKDIQIGVLGSVILVTIFYCLVAASMSKLLPYDMAAVARCFCKTVDVYDQDIHVRTLRTLWFLSALNFMQNLSPANENSILAITEGCQLTIWDLRMKENGGCLHHICGSPGDFFYAVCSSSTVYMSLFPMLRVVSEQKAECYECSHLAQIENLIWLLNLGFRWAALSRWVHCSKYEAFCGQWKENTKAFSFRGDSNWLGFSKVLLLL</sequence>
<feature type="transmembrane region" description="Helical" evidence="5">
    <location>
        <begin position="149"/>
        <end position="169"/>
    </location>
</feature>
<dbReference type="Proteomes" id="UP000516437">
    <property type="component" value="Chromosome 2"/>
</dbReference>
<dbReference type="GO" id="GO:0016020">
    <property type="term" value="C:membrane"/>
    <property type="evidence" value="ECO:0007669"/>
    <property type="project" value="UniProtKB-SubCell"/>
</dbReference>
<dbReference type="OrthoDB" id="1879717at2759"/>
<comment type="subcellular location">
    <subcellularLocation>
        <location evidence="1">Membrane</location>
        <topology evidence="1">Multi-pass membrane protein</topology>
    </subcellularLocation>
</comment>
<dbReference type="PANTHER" id="PTHR47467">
    <property type="entry name" value="OS01G0867200 PROTEIN"/>
    <property type="match status" value="1"/>
</dbReference>
<evidence type="ECO:0000256" key="1">
    <source>
        <dbReference type="ARBA" id="ARBA00004141"/>
    </source>
</evidence>
<comment type="caution">
    <text evidence="6">The sequence shown here is derived from an EMBL/GenBank/DDBJ whole genome shotgun (WGS) entry which is preliminary data.</text>
</comment>
<keyword evidence="3 5" id="KW-1133">Transmembrane helix</keyword>
<evidence type="ECO:0000313" key="7">
    <source>
        <dbReference type="Proteomes" id="UP000516437"/>
    </source>
</evidence>
<keyword evidence="7" id="KW-1185">Reference proteome</keyword>
<name>A0A6A1WC16_9ROSI</name>
<feature type="transmembrane region" description="Helical" evidence="5">
    <location>
        <begin position="70"/>
        <end position="88"/>
    </location>
</feature>
<evidence type="ECO:0000313" key="6">
    <source>
        <dbReference type="EMBL" id="KAB1222799.1"/>
    </source>
</evidence>
<evidence type="ECO:0000256" key="2">
    <source>
        <dbReference type="ARBA" id="ARBA00022692"/>
    </source>
</evidence>
<dbReference type="EMBL" id="RXIC02000020">
    <property type="protein sequence ID" value="KAB1222799.1"/>
    <property type="molecule type" value="Genomic_DNA"/>
</dbReference>
<dbReference type="Gene3D" id="1.20.1740.10">
    <property type="entry name" value="Amino acid/polyamine transporter I"/>
    <property type="match status" value="1"/>
</dbReference>
<evidence type="ECO:0000256" key="4">
    <source>
        <dbReference type="ARBA" id="ARBA00023136"/>
    </source>
</evidence>
<keyword evidence="2 5" id="KW-0812">Transmembrane</keyword>
<reference evidence="6 7" key="1">
    <citation type="journal article" date="2019" name="Plant Biotechnol. J.">
        <title>The red bayberry genome and genetic basis of sex determination.</title>
        <authorList>
            <person name="Jia H.M."/>
            <person name="Jia H.J."/>
            <person name="Cai Q.L."/>
            <person name="Wang Y."/>
            <person name="Zhao H.B."/>
            <person name="Yang W.F."/>
            <person name="Wang G.Y."/>
            <person name="Li Y.H."/>
            <person name="Zhan D.L."/>
            <person name="Shen Y.T."/>
            <person name="Niu Q.F."/>
            <person name="Chang L."/>
            <person name="Qiu J."/>
            <person name="Zhao L."/>
            <person name="Xie H.B."/>
            <person name="Fu W.Y."/>
            <person name="Jin J."/>
            <person name="Li X.W."/>
            <person name="Jiao Y."/>
            <person name="Zhou C.C."/>
            <person name="Tu T."/>
            <person name="Chai C.Y."/>
            <person name="Gao J.L."/>
            <person name="Fan L.J."/>
            <person name="van de Weg E."/>
            <person name="Wang J.Y."/>
            <person name="Gao Z.S."/>
        </authorList>
    </citation>
    <scope>NUCLEOTIDE SEQUENCE [LARGE SCALE GENOMIC DNA]</scope>
    <source>
        <tissue evidence="6">Leaves</tissue>
    </source>
</reference>
<dbReference type="InterPro" id="IPR002293">
    <property type="entry name" value="AA/rel_permease1"/>
</dbReference>
<dbReference type="PANTHER" id="PTHR47467:SF1">
    <property type="entry name" value="WD40 REPEAT-CONTAINING PROTEIN"/>
    <property type="match status" value="1"/>
</dbReference>
<organism evidence="6 7">
    <name type="scientific">Morella rubra</name>
    <name type="common">Chinese bayberry</name>
    <dbReference type="NCBI Taxonomy" id="262757"/>
    <lineage>
        <taxon>Eukaryota</taxon>
        <taxon>Viridiplantae</taxon>
        <taxon>Streptophyta</taxon>
        <taxon>Embryophyta</taxon>
        <taxon>Tracheophyta</taxon>
        <taxon>Spermatophyta</taxon>
        <taxon>Magnoliopsida</taxon>
        <taxon>eudicotyledons</taxon>
        <taxon>Gunneridae</taxon>
        <taxon>Pentapetalae</taxon>
        <taxon>rosids</taxon>
        <taxon>fabids</taxon>
        <taxon>Fagales</taxon>
        <taxon>Myricaceae</taxon>
        <taxon>Morella</taxon>
    </lineage>
</organism>
<dbReference type="GO" id="GO:0022857">
    <property type="term" value="F:transmembrane transporter activity"/>
    <property type="evidence" value="ECO:0007669"/>
    <property type="project" value="InterPro"/>
</dbReference>
<evidence type="ECO:0000256" key="3">
    <source>
        <dbReference type="ARBA" id="ARBA00022989"/>
    </source>
</evidence>
<feature type="transmembrane region" description="Helical" evidence="5">
    <location>
        <begin position="45"/>
        <end position="63"/>
    </location>
</feature>
<protein>
    <submittedName>
        <fullName evidence="6">Cationic amino acid transporter 7, chloroplastic</fullName>
    </submittedName>
</protein>
<gene>
    <name evidence="6" type="ORF">CJ030_MR2G022290</name>
</gene>
<dbReference type="AlphaFoldDB" id="A0A6A1WC16"/>
<feature type="transmembrane region" description="Helical" evidence="5">
    <location>
        <begin position="108"/>
        <end position="128"/>
    </location>
</feature>
<proteinExistence type="predicted"/>